<reference evidence="3" key="1">
    <citation type="submission" date="2022-08" db="EMBL/GenBank/DDBJ databases">
        <title>Genome Sequence of the sulphate-reducing bacterium, Pseudodesulfovibrio portus JCM14722.</title>
        <authorList>
            <person name="Kondo R."/>
            <person name="Kataoka T."/>
        </authorList>
    </citation>
    <scope>NUCLEOTIDE SEQUENCE</scope>
    <source>
        <strain evidence="3">JCM 14722</strain>
    </source>
</reference>
<dbReference type="PANTHER" id="PTHR42700:SF1">
    <property type="entry name" value="SULFATE ADENYLYLTRANSFERASE"/>
    <property type="match status" value="1"/>
</dbReference>
<proteinExistence type="predicted"/>
<dbReference type="GO" id="GO:0016301">
    <property type="term" value="F:kinase activity"/>
    <property type="evidence" value="ECO:0007669"/>
    <property type="project" value="UniProtKB-KW"/>
</dbReference>
<dbReference type="Gene3D" id="3.40.50.300">
    <property type="entry name" value="P-loop containing nucleotide triphosphate hydrolases"/>
    <property type="match status" value="1"/>
</dbReference>
<feature type="domain" description="APS kinase" evidence="2">
    <location>
        <begin position="7"/>
        <end position="169"/>
    </location>
</feature>
<gene>
    <name evidence="3" type="primary">cysC_1</name>
    <name evidence="3" type="ORF">JCM14722_03650</name>
</gene>
<dbReference type="PANTHER" id="PTHR42700">
    <property type="entry name" value="SULFATE ADENYLYLTRANSFERASE"/>
    <property type="match status" value="1"/>
</dbReference>
<dbReference type="Pfam" id="PF01583">
    <property type="entry name" value="APS_kinase"/>
    <property type="match status" value="1"/>
</dbReference>
<dbReference type="InterPro" id="IPR050512">
    <property type="entry name" value="Sulf_AdTrans/APS_kinase"/>
</dbReference>
<evidence type="ECO:0000259" key="2">
    <source>
        <dbReference type="Pfam" id="PF01583"/>
    </source>
</evidence>
<organism evidence="3 4">
    <name type="scientific">Pseudodesulfovibrio portus</name>
    <dbReference type="NCBI Taxonomy" id="231439"/>
    <lineage>
        <taxon>Bacteria</taxon>
        <taxon>Pseudomonadati</taxon>
        <taxon>Thermodesulfobacteriota</taxon>
        <taxon>Desulfovibrionia</taxon>
        <taxon>Desulfovibrionales</taxon>
        <taxon>Desulfovibrionaceae</taxon>
    </lineage>
</organism>
<evidence type="ECO:0000313" key="4">
    <source>
        <dbReference type="Proteomes" id="UP001061361"/>
    </source>
</evidence>
<dbReference type="RefSeq" id="WP_264982885.1">
    <property type="nucleotide sequence ID" value="NZ_AP026708.1"/>
</dbReference>
<keyword evidence="3" id="KW-0418">Kinase</keyword>
<dbReference type="InterPro" id="IPR059117">
    <property type="entry name" value="APS_kinase_dom"/>
</dbReference>
<dbReference type="InterPro" id="IPR027417">
    <property type="entry name" value="P-loop_NTPase"/>
</dbReference>
<accession>A0ABN6RT35</accession>
<name>A0ABN6RT35_9BACT</name>
<sequence length="194" mass="21720">MDGSRQPWAVWVVGLPGSGKSTLAQGIHARLAGQGTEAALLEMDARRKSYFPNPAYTPEERESAYRMFVDEAAELVAQGNNVIMDGSAYKVSMRRYARHRIERFAEIFIKCDLPEAVRRESARPGGKVMAGLYEKALRRKETGEPVRGLGDVIGVDVTFEIDEDAEFVIDNTRLSREEALGKIMHFLDTWLARA</sequence>
<evidence type="ECO:0000256" key="1">
    <source>
        <dbReference type="ARBA" id="ARBA00022679"/>
    </source>
</evidence>
<evidence type="ECO:0000313" key="3">
    <source>
        <dbReference type="EMBL" id="BDQ32823.1"/>
    </source>
</evidence>
<keyword evidence="1" id="KW-0808">Transferase</keyword>
<protein>
    <submittedName>
        <fullName evidence="3">Adenylyl-sulfate kinase</fullName>
    </submittedName>
</protein>
<dbReference type="SUPFAM" id="SSF52540">
    <property type="entry name" value="P-loop containing nucleoside triphosphate hydrolases"/>
    <property type="match status" value="1"/>
</dbReference>
<dbReference type="Proteomes" id="UP001061361">
    <property type="component" value="Chromosome"/>
</dbReference>
<keyword evidence="4" id="KW-1185">Reference proteome</keyword>
<dbReference type="EMBL" id="AP026708">
    <property type="protein sequence ID" value="BDQ32823.1"/>
    <property type="molecule type" value="Genomic_DNA"/>
</dbReference>